<gene>
    <name evidence="1" type="ORF">DVH02_11695</name>
</gene>
<dbReference type="Proteomes" id="UP000253741">
    <property type="component" value="Unassembled WGS sequence"/>
</dbReference>
<keyword evidence="2" id="KW-1185">Reference proteome</keyword>
<evidence type="ECO:0000313" key="2">
    <source>
        <dbReference type="Proteomes" id="UP000253741"/>
    </source>
</evidence>
<protein>
    <submittedName>
        <fullName evidence="1">XRE family transcriptional regulator</fullName>
    </submittedName>
</protein>
<dbReference type="OrthoDB" id="3215106at2"/>
<organism evidence="1 2">
    <name type="scientific">Streptomyces corynorhini</name>
    <dbReference type="NCBI Taxonomy" id="2282652"/>
    <lineage>
        <taxon>Bacteria</taxon>
        <taxon>Bacillati</taxon>
        <taxon>Actinomycetota</taxon>
        <taxon>Actinomycetes</taxon>
        <taxon>Kitasatosporales</taxon>
        <taxon>Streptomycetaceae</taxon>
        <taxon>Streptomyces</taxon>
    </lineage>
</organism>
<reference evidence="1 2" key="1">
    <citation type="submission" date="2018-07" db="EMBL/GenBank/DDBJ databases">
        <title>Streptomyces species from bats.</title>
        <authorList>
            <person name="Dunlap C."/>
        </authorList>
    </citation>
    <scope>NUCLEOTIDE SEQUENCE [LARGE SCALE GENOMIC DNA]</scope>
    <source>
        <strain evidence="1 2">AC230</strain>
    </source>
</reference>
<dbReference type="AlphaFoldDB" id="A0A370BEY4"/>
<evidence type="ECO:0000313" key="1">
    <source>
        <dbReference type="EMBL" id="RDG38005.1"/>
    </source>
</evidence>
<accession>A0A370BEY4</accession>
<proteinExistence type="predicted"/>
<name>A0A370BEY4_9ACTN</name>
<comment type="caution">
    <text evidence="1">The sequence shown here is derived from an EMBL/GenBank/DDBJ whole genome shotgun (WGS) entry which is preliminary data.</text>
</comment>
<dbReference type="EMBL" id="QQNA01000080">
    <property type="protein sequence ID" value="RDG38005.1"/>
    <property type="molecule type" value="Genomic_DNA"/>
</dbReference>
<sequence length="347" mass="36679">MLVAVVPPYDPDPVLSAAAESATWAQWAEATNVGAIALEQLLADVRTLAWDYLTGDALALFGRTRQLRDRVFALLEGHQPPRQSADLYVAAGYLCGLLAWMTSDLGNLRAADTHGRTAWLCAENAGHDGLRAWVCSTRSKVALWDGRLRDAVTHARRGALVSVGGTVGALLACQEADAWSVLGAADEAGAALARAERARENIGGEDDIGGLFSCPQARQENYVSAVRLRIGQPHDALRATETALALLATQPVRAYGTEAQIHIAQAGALIDCGEPDGVMSALMPVLAMPAERRMGPVTQRMRELAATMAHGPAGTSRATTTARRSITEWCADSAPRHLALSSGEGVG</sequence>